<evidence type="ECO:0000256" key="6">
    <source>
        <dbReference type="SAM" id="Phobius"/>
    </source>
</evidence>
<keyword evidence="5 6" id="KW-0472">Membrane</keyword>
<feature type="transmembrane region" description="Helical" evidence="6">
    <location>
        <begin position="16"/>
        <end position="33"/>
    </location>
</feature>
<reference evidence="7" key="1">
    <citation type="journal article" date="2021" name="PeerJ">
        <title>Extensive microbial diversity within the chicken gut microbiome revealed by metagenomics and culture.</title>
        <authorList>
            <person name="Gilroy R."/>
            <person name="Ravi A."/>
            <person name="Getino M."/>
            <person name="Pursley I."/>
            <person name="Horton D.L."/>
            <person name="Alikhan N.F."/>
            <person name="Baker D."/>
            <person name="Gharbi K."/>
            <person name="Hall N."/>
            <person name="Watson M."/>
            <person name="Adriaenssens E.M."/>
            <person name="Foster-Nyarko E."/>
            <person name="Jarju S."/>
            <person name="Secka A."/>
            <person name="Antonio M."/>
            <person name="Oren A."/>
            <person name="Chaudhuri R.R."/>
            <person name="La Ragione R."/>
            <person name="Hildebrand F."/>
            <person name="Pallen M.J."/>
        </authorList>
    </citation>
    <scope>NUCLEOTIDE SEQUENCE</scope>
    <source>
        <strain evidence="7">8470</strain>
    </source>
</reference>
<evidence type="ECO:0000256" key="3">
    <source>
        <dbReference type="ARBA" id="ARBA00022692"/>
    </source>
</evidence>
<keyword evidence="2" id="KW-1003">Cell membrane</keyword>
<comment type="subcellular location">
    <subcellularLocation>
        <location evidence="1">Cell membrane</location>
        <topology evidence="1">Multi-pass membrane protein</topology>
    </subcellularLocation>
</comment>
<comment type="caution">
    <text evidence="7">The sequence shown here is derived from an EMBL/GenBank/DDBJ whole genome shotgun (WGS) entry which is preliminary data.</text>
</comment>
<keyword evidence="3 6" id="KW-0812">Transmembrane</keyword>
<evidence type="ECO:0000256" key="4">
    <source>
        <dbReference type="ARBA" id="ARBA00022989"/>
    </source>
</evidence>
<dbReference type="PANTHER" id="PTHR30250">
    <property type="entry name" value="PST FAMILY PREDICTED COLANIC ACID TRANSPORTER"/>
    <property type="match status" value="1"/>
</dbReference>
<organism evidence="7 8">
    <name type="scientific">Candidatus Phocaeicola excrementipullorum</name>
    <dbReference type="NCBI Taxonomy" id="2838731"/>
    <lineage>
        <taxon>Bacteria</taxon>
        <taxon>Pseudomonadati</taxon>
        <taxon>Bacteroidota</taxon>
        <taxon>Bacteroidia</taxon>
        <taxon>Bacteroidales</taxon>
        <taxon>Bacteroidaceae</taxon>
        <taxon>Phocaeicola</taxon>
    </lineage>
</organism>
<reference evidence="7" key="2">
    <citation type="submission" date="2021-04" db="EMBL/GenBank/DDBJ databases">
        <authorList>
            <person name="Gilroy R."/>
        </authorList>
    </citation>
    <scope>NUCLEOTIDE SEQUENCE</scope>
    <source>
        <strain evidence="7">8470</strain>
    </source>
</reference>
<proteinExistence type="predicted"/>
<dbReference type="GO" id="GO:0005886">
    <property type="term" value="C:plasma membrane"/>
    <property type="evidence" value="ECO:0007669"/>
    <property type="project" value="UniProtKB-SubCell"/>
</dbReference>
<evidence type="ECO:0000313" key="8">
    <source>
        <dbReference type="Proteomes" id="UP000784286"/>
    </source>
</evidence>
<dbReference type="EMBL" id="JAHLFJ010000070">
    <property type="protein sequence ID" value="MBU3856326.1"/>
    <property type="molecule type" value="Genomic_DNA"/>
</dbReference>
<feature type="non-terminal residue" evidence="7">
    <location>
        <position position="145"/>
    </location>
</feature>
<dbReference type="Proteomes" id="UP000784286">
    <property type="component" value="Unassembled WGS sequence"/>
</dbReference>
<feature type="transmembrane region" description="Helical" evidence="6">
    <location>
        <begin position="127"/>
        <end position="144"/>
    </location>
</feature>
<name>A0A948TMV3_9BACT</name>
<dbReference type="AlphaFoldDB" id="A0A948TMV3"/>
<feature type="transmembrane region" description="Helical" evidence="6">
    <location>
        <begin position="93"/>
        <end position="115"/>
    </location>
</feature>
<accession>A0A948TMV3</accession>
<sequence length="145" mass="16213">MTSHAENTKRIAKNTLMLYVRMLFSMLVSLYTSRVVLNTLGVEDYGIYNVVGGFVAMFSLISNSLSASVSRFLTFELGRGDMERLKETFSTSLMIHLALAGIVFILAESVGVWFLNTQMTIPPERLYAANWVFQASVLSFMFGLS</sequence>
<gene>
    <name evidence="7" type="ORF">H9928_07220</name>
</gene>
<evidence type="ECO:0000256" key="5">
    <source>
        <dbReference type="ARBA" id="ARBA00023136"/>
    </source>
</evidence>
<dbReference type="PANTHER" id="PTHR30250:SF26">
    <property type="entry name" value="PSMA PROTEIN"/>
    <property type="match status" value="1"/>
</dbReference>
<protein>
    <submittedName>
        <fullName evidence="7">Lipopolysaccharide biosynthesis protein</fullName>
    </submittedName>
</protein>
<evidence type="ECO:0000313" key="7">
    <source>
        <dbReference type="EMBL" id="MBU3856326.1"/>
    </source>
</evidence>
<evidence type="ECO:0000256" key="1">
    <source>
        <dbReference type="ARBA" id="ARBA00004651"/>
    </source>
</evidence>
<dbReference type="InterPro" id="IPR050833">
    <property type="entry name" value="Poly_Biosynth_Transport"/>
</dbReference>
<evidence type="ECO:0000256" key="2">
    <source>
        <dbReference type="ARBA" id="ARBA00022475"/>
    </source>
</evidence>
<keyword evidence="4 6" id="KW-1133">Transmembrane helix</keyword>
<feature type="transmembrane region" description="Helical" evidence="6">
    <location>
        <begin position="45"/>
        <end position="73"/>
    </location>
</feature>